<comment type="cofactor">
    <cofactor evidence="1">
        <name>Ca(2+)</name>
        <dbReference type="ChEBI" id="CHEBI:29108"/>
    </cofactor>
</comment>
<dbReference type="Proteomes" id="UP000663845">
    <property type="component" value="Unassembled WGS sequence"/>
</dbReference>
<name>A0A814FVV5_9BILA</name>
<dbReference type="Gene3D" id="2.60.120.200">
    <property type="match status" value="3"/>
</dbReference>
<reference evidence="7" key="1">
    <citation type="submission" date="2021-02" db="EMBL/GenBank/DDBJ databases">
        <authorList>
            <person name="Nowell W R."/>
        </authorList>
    </citation>
    <scope>NUCLEOTIDE SEQUENCE</scope>
</reference>
<dbReference type="EMBL" id="CAJNOG010000130">
    <property type="protein sequence ID" value="CAF0985588.1"/>
    <property type="molecule type" value="Genomic_DNA"/>
</dbReference>
<comment type="caution">
    <text evidence="7">The sequence shown here is derived from an EMBL/GenBank/DDBJ whole genome shotgun (WGS) entry which is preliminary data.</text>
</comment>
<keyword evidence="2" id="KW-0479">Metal-binding</keyword>
<dbReference type="InterPro" id="IPR051360">
    <property type="entry name" value="Neuronal_Pentraxin_Related"/>
</dbReference>
<feature type="domain" description="LamG-like jellyroll fold" evidence="6">
    <location>
        <begin position="442"/>
        <end position="563"/>
    </location>
</feature>
<dbReference type="PANTHER" id="PTHR19277">
    <property type="entry name" value="PENTRAXIN"/>
    <property type="match status" value="1"/>
</dbReference>
<dbReference type="PANTHER" id="PTHR19277:SF125">
    <property type="entry name" value="B6"/>
    <property type="match status" value="1"/>
</dbReference>
<evidence type="ECO:0000256" key="3">
    <source>
        <dbReference type="ARBA" id="ARBA00022729"/>
    </source>
</evidence>
<dbReference type="SUPFAM" id="SSF49899">
    <property type="entry name" value="Concanavalin A-like lectins/glucanases"/>
    <property type="match status" value="3"/>
</dbReference>
<evidence type="ECO:0000256" key="2">
    <source>
        <dbReference type="ARBA" id="ARBA00022723"/>
    </source>
</evidence>
<dbReference type="Pfam" id="PF13385">
    <property type="entry name" value="Laminin_G_3"/>
    <property type="match status" value="3"/>
</dbReference>
<keyword evidence="4" id="KW-0106">Calcium</keyword>
<keyword evidence="5" id="KW-1015">Disulfide bond</keyword>
<protein>
    <recommendedName>
        <fullName evidence="6">LamG-like jellyroll fold domain-containing protein</fullName>
    </recommendedName>
</protein>
<dbReference type="GO" id="GO:0046872">
    <property type="term" value="F:metal ion binding"/>
    <property type="evidence" value="ECO:0007669"/>
    <property type="project" value="UniProtKB-KW"/>
</dbReference>
<proteinExistence type="predicted"/>
<accession>A0A814FVV5</accession>
<sequence>MTAKSASDILNDATLTTWHSFDCDITYDSGPNKLQGKAVDVTQASGKVNQGLQFSSSSSYYQISGHVLLGVAGRSYSMSLWVQPTSTGGGTLVHYSSQTDGKGTCYDLIGFSSTGQIIATALGPNNVVTGSILSVNTWTHIATTYSQANGLKLYVSGASIGAGTGALVNTASSPVVVLTLGSSLSATGCQSQTITPGPFSGYLDEFRVYSRELSATEVSALVQAKTCNDKLMNGDETDIDCGGLVCPSCAVGQKCTLTKDCANVQCVNDICASATCSDVLKNNGETDTDCGGTNCLPCSSGKVCNGASDCISKNCVSSSCIDKTCTDKIMNGDETDIDCGGSCPNACGLGQMCKIGRDCSVGSSNFMCLNGVCEPIAPPTGSYSFWPMENNALDIISGLSGTGVNSPTYVTPGITGSGYALKLIGTSSQYITIPTYKSFAHTSFTVEMWIYPTALGGGGLYPLFVQKDTQSQDHLLQMMVRDSYLSLDFYGDGVNGATSLTTNTWYHAAFVYDYPSKTQSVYLNGYQDASGSPAGPYLGTSGSINIGISIDQVSLTMAAKSASDILNDATLTTWHSFDYEITYDSGPLKLQTTAVDVTLASGKVNQGLQFSLSSSYYQISGYVLLGVAGRSYSMSLWVQPTSTGGGTLVHYSSQTDGKGTCYDLIGFSSTGQIIATALGPNNVVTGSVLSANTWTHIATTYSQANGLKLYVSGASIGAGTGALVNTASSPVVFLTLGSSLSGSGSGCNSQTIAPGPFSGYLDEFRVYSRELSATEVSALANP</sequence>
<dbReference type="SMART" id="SM00560">
    <property type="entry name" value="LamGL"/>
    <property type="match status" value="3"/>
</dbReference>
<evidence type="ECO:0000256" key="4">
    <source>
        <dbReference type="ARBA" id="ARBA00022837"/>
    </source>
</evidence>
<dbReference type="InterPro" id="IPR006558">
    <property type="entry name" value="LamG-like"/>
</dbReference>
<evidence type="ECO:0000259" key="6">
    <source>
        <dbReference type="SMART" id="SM00560"/>
    </source>
</evidence>
<feature type="domain" description="LamG-like jellyroll fold" evidence="6">
    <location>
        <begin position="74"/>
        <end position="216"/>
    </location>
</feature>
<evidence type="ECO:0000313" key="7">
    <source>
        <dbReference type="EMBL" id="CAF0985588.1"/>
    </source>
</evidence>
<keyword evidence="3" id="KW-0732">Signal</keyword>
<evidence type="ECO:0000256" key="1">
    <source>
        <dbReference type="ARBA" id="ARBA00001913"/>
    </source>
</evidence>
<dbReference type="InterPro" id="IPR013320">
    <property type="entry name" value="ConA-like_dom_sf"/>
</dbReference>
<evidence type="ECO:0000313" key="8">
    <source>
        <dbReference type="Proteomes" id="UP000663845"/>
    </source>
</evidence>
<feature type="domain" description="LamG-like jellyroll fold" evidence="6">
    <location>
        <begin position="630"/>
        <end position="774"/>
    </location>
</feature>
<gene>
    <name evidence="7" type="ORF">JYZ213_LOCUS15170</name>
</gene>
<organism evidence="7 8">
    <name type="scientific">Adineta steineri</name>
    <dbReference type="NCBI Taxonomy" id="433720"/>
    <lineage>
        <taxon>Eukaryota</taxon>
        <taxon>Metazoa</taxon>
        <taxon>Spiralia</taxon>
        <taxon>Gnathifera</taxon>
        <taxon>Rotifera</taxon>
        <taxon>Eurotatoria</taxon>
        <taxon>Bdelloidea</taxon>
        <taxon>Adinetida</taxon>
        <taxon>Adinetidae</taxon>
        <taxon>Adineta</taxon>
    </lineage>
</organism>
<evidence type="ECO:0000256" key="5">
    <source>
        <dbReference type="ARBA" id="ARBA00023157"/>
    </source>
</evidence>
<dbReference type="AlphaFoldDB" id="A0A814FVV5"/>